<dbReference type="GO" id="GO:0005886">
    <property type="term" value="C:plasma membrane"/>
    <property type="evidence" value="ECO:0007669"/>
    <property type="project" value="UniProtKB-SubCell"/>
</dbReference>
<evidence type="ECO:0000256" key="1">
    <source>
        <dbReference type="ARBA" id="ARBA00004651"/>
    </source>
</evidence>
<evidence type="ECO:0000313" key="10">
    <source>
        <dbReference type="EMBL" id="EBX9693702.1"/>
    </source>
</evidence>
<evidence type="ECO:0000256" key="7">
    <source>
        <dbReference type="SAM" id="MobiDB-lite"/>
    </source>
</evidence>
<dbReference type="PANTHER" id="PTHR37937:SF1">
    <property type="entry name" value="CONJUGATIVE TRANSFER: DNA TRANSPORT"/>
    <property type="match status" value="1"/>
</dbReference>
<proteinExistence type="inferred from homology"/>
<comment type="caution">
    <text evidence="10">The sequence shown here is derived from an EMBL/GenBank/DDBJ whole genome shotgun (WGS) entry which is preliminary data.</text>
</comment>
<evidence type="ECO:0000256" key="8">
    <source>
        <dbReference type="SAM" id="Phobius"/>
    </source>
</evidence>
<keyword evidence="5 8" id="KW-1133">Transmembrane helix</keyword>
<keyword evidence="4 8" id="KW-0812">Transmembrane</keyword>
<accession>A0A5W7Y6B8</accession>
<protein>
    <submittedName>
        <fullName evidence="10">Type IV secretory system conjugative DNA transfer family protein</fullName>
    </submittedName>
</protein>
<evidence type="ECO:0000256" key="2">
    <source>
        <dbReference type="ARBA" id="ARBA00008806"/>
    </source>
</evidence>
<sequence>MFNSKTIKAVDIFRRSIMSQSSNKIFWWLKILLLISLPLIFLAVAAWIAGAIFMAGNGYEAKDATPLTLYQYWYYYGDIPKTKLWLMGSLVGGLIITALPCLLPLLPKKTPLHGNARWANSREIREAGLFSDDGIIVGVKKGFMGLFMQYLVFSGSQHVLMAAPTRSGKGVSIVVPNLLSWRDSVVVLDIKQENWDITSGFRSRHGQDCFLLNLAPRDYRSHRWNPLFYISDDPNFRINDIQKIGQMLFPKIENEAPIWQSSARSLWLGMVLYLIETEELPVTMGEALRQLTMGDERLAEIVEARQESETPLSDECYLALKEYLDTPDKTRGSVRKGFTSALELFYNPVIDAVTSGNDFDLRELRKRRMSIYVGITPDDLERLAPLINLFFQQVIDLNTRELPEQNPDLKYQVLMLMDEFTAMGKVNILSKGISYVAGYGLRMLPIIQSPAQLRETYGHDAAETFIDNHALQIVFAPKNLKIAKEVSESLGTKTVKARSRSRSTIGRASGSENTSETGRALLMPQELKQMGKSKEIILLEDCPPIQCSKITWYKDPTFEARGNGRDGVKFPSPEVTIIDPANRPKGEVSFMSNRVEQAEETKTEVVERAVTVADIENIDKLNLDDFSCDFSKVEIPKGDITDDAMDDIVNQFFSGLEAA</sequence>
<keyword evidence="3" id="KW-1003">Cell membrane</keyword>
<evidence type="ECO:0000256" key="3">
    <source>
        <dbReference type="ARBA" id="ARBA00022475"/>
    </source>
</evidence>
<dbReference type="Gene3D" id="3.40.50.300">
    <property type="entry name" value="P-loop containing nucleotide triphosphate hydrolases"/>
    <property type="match status" value="1"/>
</dbReference>
<dbReference type="EMBL" id="AAHMTV010000160">
    <property type="protein sequence ID" value="EBX9693702.1"/>
    <property type="molecule type" value="Genomic_DNA"/>
</dbReference>
<feature type="region of interest" description="Disordered" evidence="7">
    <location>
        <begin position="493"/>
        <end position="519"/>
    </location>
</feature>
<reference evidence="10" key="1">
    <citation type="submission" date="2018-07" db="EMBL/GenBank/DDBJ databases">
        <authorList>
            <person name="Ashton P.M."/>
            <person name="Dallman T."/>
            <person name="Nair S."/>
            <person name="De Pinna E."/>
            <person name="Peters T."/>
            <person name="Grant K."/>
        </authorList>
    </citation>
    <scope>NUCLEOTIDE SEQUENCE</scope>
    <source>
        <strain evidence="10">484140</strain>
    </source>
</reference>
<gene>
    <name evidence="9" type="ORF">DUA99_22120</name>
    <name evidence="10" type="ORF">DUA99_24400</name>
</gene>
<evidence type="ECO:0000256" key="6">
    <source>
        <dbReference type="ARBA" id="ARBA00023136"/>
    </source>
</evidence>
<name>A0A5W7Y6B8_SALEN</name>
<evidence type="ECO:0000256" key="5">
    <source>
        <dbReference type="ARBA" id="ARBA00022989"/>
    </source>
</evidence>
<feature type="transmembrane region" description="Helical" evidence="8">
    <location>
        <begin position="25"/>
        <end position="53"/>
    </location>
</feature>
<dbReference type="InterPro" id="IPR003688">
    <property type="entry name" value="TraG/VirD4"/>
</dbReference>
<dbReference type="PANTHER" id="PTHR37937">
    <property type="entry name" value="CONJUGATIVE TRANSFER: DNA TRANSPORT"/>
    <property type="match status" value="1"/>
</dbReference>
<evidence type="ECO:0000256" key="4">
    <source>
        <dbReference type="ARBA" id="ARBA00022692"/>
    </source>
</evidence>
<comment type="subcellular location">
    <subcellularLocation>
        <location evidence="1">Cell membrane</location>
        <topology evidence="1">Multi-pass membrane protein</topology>
    </subcellularLocation>
</comment>
<dbReference type="InterPro" id="IPR051539">
    <property type="entry name" value="T4SS-coupling_protein"/>
</dbReference>
<evidence type="ECO:0000313" key="9">
    <source>
        <dbReference type="EMBL" id="EBX9693304.1"/>
    </source>
</evidence>
<dbReference type="InterPro" id="IPR027417">
    <property type="entry name" value="P-loop_NTPase"/>
</dbReference>
<dbReference type="CDD" id="cd01127">
    <property type="entry name" value="TrwB_TraG_TraD_VirD4"/>
    <property type="match status" value="1"/>
</dbReference>
<organism evidence="10">
    <name type="scientific">Salmonella enteritidis</name>
    <dbReference type="NCBI Taxonomy" id="149539"/>
    <lineage>
        <taxon>Bacteria</taxon>
        <taxon>Pseudomonadati</taxon>
        <taxon>Pseudomonadota</taxon>
        <taxon>Gammaproteobacteria</taxon>
        <taxon>Enterobacterales</taxon>
        <taxon>Enterobacteriaceae</taxon>
        <taxon>Salmonella</taxon>
    </lineage>
</organism>
<dbReference type="Pfam" id="PF02534">
    <property type="entry name" value="T4SS-DNA_transf"/>
    <property type="match status" value="1"/>
</dbReference>
<dbReference type="EMBL" id="AAHMTV010000082">
    <property type="protein sequence ID" value="EBX9693304.1"/>
    <property type="molecule type" value="Genomic_DNA"/>
</dbReference>
<keyword evidence="6 8" id="KW-0472">Membrane</keyword>
<dbReference type="AlphaFoldDB" id="A0A5W7Y6B8"/>
<dbReference type="SUPFAM" id="SSF52540">
    <property type="entry name" value="P-loop containing nucleoside triphosphate hydrolases"/>
    <property type="match status" value="1"/>
</dbReference>
<comment type="similarity">
    <text evidence="2">Belongs to the VirD4/TraG family.</text>
</comment>
<feature type="compositionally biased region" description="Polar residues" evidence="7">
    <location>
        <begin position="502"/>
        <end position="517"/>
    </location>
</feature>
<feature type="transmembrane region" description="Helical" evidence="8">
    <location>
        <begin position="84"/>
        <end position="106"/>
    </location>
</feature>